<name>A0AAV1CKH1_OLDCO</name>
<dbReference type="EMBL" id="OX459119">
    <property type="protein sequence ID" value="CAI9096055.1"/>
    <property type="molecule type" value="Genomic_DNA"/>
</dbReference>
<evidence type="ECO:0000313" key="2">
    <source>
        <dbReference type="EMBL" id="CAI9096055.1"/>
    </source>
</evidence>
<gene>
    <name evidence="2" type="ORF">OLC1_LOCUS6895</name>
</gene>
<organism evidence="2 3">
    <name type="scientific">Oldenlandia corymbosa var. corymbosa</name>
    <dbReference type="NCBI Taxonomy" id="529605"/>
    <lineage>
        <taxon>Eukaryota</taxon>
        <taxon>Viridiplantae</taxon>
        <taxon>Streptophyta</taxon>
        <taxon>Embryophyta</taxon>
        <taxon>Tracheophyta</taxon>
        <taxon>Spermatophyta</taxon>
        <taxon>Magnoliopsida</taxon>
        <taxon>eudicotyledons</taxon>
        <taxon>Gunneridae</taxon>
        <taxon>Pentapetalae</taxon>
        <taxon>asterids</taxon>
        <taxon>lamiids</taxon>
        <taxon>Gentianales</taxon>
        <taxon>Rubiaceae</taxon>
        <taxon>Rubioideae</taxon>
        <taxon>Spermacoceae</taxon>
        <taxon>Hedyotis-Oldenlandia complex</taxon>
        <taxon>Oldenlandia</taxon>
    </lineage>
</organism>
<sequence length="108" mass="12109">MHPPIPNQYQAPVPQPSAPPPYPYPYPIQPNIPPSMPAAKWATGLCDCCSDCSTCTLHDLLLPMCNVWTDCRNHRPRIKTDASGWRESLELQNQRPKMSPMVPGGMIR</sequence>
<protein>
    <submittedName>
        <fullName evidence="2">OLC1v1032122C1</fullName>
    </submittedName>
</protein>
<proteinExistence type="predicted"/>
<feature type="region of interest" description="Disordered" evidence="1">
    <location>
        <begin position="1"/>
        <end position="26"/>
    </location>
</feature>
<evidence type="ECO:0000313" key="3">
    <source>
        <dbReference type="Proteomes" id="UP001161247"/>
    </source>
</evidence>
<reference evidence="2" key="1">
    <citation type="submission" date="2023-03" db="EMBL/GenBank/DDBJ databases">
        <authorList>
            <person name="Julca I."/>
        </authorList>
    </citation>
    <scope>NUCLEOTIDE SEQUENCE</scope>
</reference>
<dbReference type="AlphaFoldDB" id="A0AAV1CKH1"/>
<keyword evidence="3" id="KW-1185">Reference proteome</keyword>
<accession>A0AAV1CKH1</accession>
<evidence type="ECO:0000256" key="1">
    <source>
        <dbReference type="SAM" id="MobiDB-lite"/>
    </source>
</evidence>
<dbReference type="Proteomes" id="UP001161247">
    <property type="component" value="Chromosome 2"/>
</dbReference>
<feature type="compositionally biased region" description="Pro residues" evidence="1">
    <location>
        <begin position="13"/>
        <end position="26"/>
    </location>
</feature>
<feature type="region of interest" description="Disordered" evidence="1">
    <location>
        <begin position="85"/>
        <end position="108"/>
    </location>
</feature>